<evidence type="ECO:0000256" key="1">
    <source>
        <dbReference type="SAM" id="Coils"/>
    </source>
</evidence>
<protein>
    <submittedName>
        <fullName evidence="2">Uncharacterized protein</fullName>
    </submittedName>
</protein>
<dbReference type="Proteomes" id="UP000601171">
    <property type="component" value="Unassembled WGS sequence"/>
</dbReference>
<dbReference type="AlphaFoldDB" id="A0A926EVE3"/>
<reference evidence="2" key="1">
    <citation type="submission" date="2020-08" db="EMBL/GenBank/DDBJ databases">
        <title>Genome public.</title>
        <authorList>
            <person name="Liu C."/>
            <person name="Sun Q."/>
        </authorList>
    </citation>
    <scope>NUCLEOTIDE SEQUENCE</scope>
    <source>
        <strain evidence="2">BX21</strain>
    </source>
</reference>
<comment type="caution">
    <text evidence="2">The sequence shown here is derived from an EMBL/GenBank/DDBJ whole genome shotgun (WGS) entry which is preliminary data.</text>
</comment>
<sequence>MGTDIDVQKIFRAKNQILDKILDNLRLWDGKVATGIDLIETNQAFFNEIEVLNEKLASENLTSIYDEKYEYKLNLIINGQKKLIETLKDRQEDLKDSMEQLKKKDKVVNSYIKTDKEPIFINKKL</sequence>
<dbReference type="RefSeq" id="WP_262429770.1">
    <property type="nucleotide sequence ID" value="NZ_JACRTG010000018.1"/>
</dbReference>
<gene>
    <name evidence="2" type="ORF">H8707_08715</name>
</gene>
<name>A0A926EVE3_9FIRM</name>
<dbReference type="EMBL" id="JACRTG010000018">
    <property type="protein sequence ID" value="MBC8588321.1"/>
    <property type="molecule type" value="Genomic_DNA"/>
</dbReference>
<keyword evidence="1" id="KW-0175">Coiled coil</keyword>
<proteinExistence type="predicted"/>
<evidence type="ECO:0000313" key="2">
    <source>
        <dbReference type="EMBL" id="MBC8588321.1"/>
    </source>
</evidence>
<organism evidence="2 3">
    <name type="scientific">Paratissierella segnis</name>
    <dbReference type="NCBI Taxonomy" id="2763679"/>
    <lineage>
        <taxon>Bacteria</taxon>
        <taxon>Bacillati</taxon>
        <taxon>Bacillota</taxon>
        <taxon>Tissierellia</taxon>
        <taxon>Tissierellales</taxon>
        <taxon>Tissierellaceae</taxon>
        <taxon>Paratissierella</taxon>
    </lineage>
</organism>
<accession>A0A926EVE3</accession>
<keyword evidence="3" id="KW-1185">Reference proteome</keyword>
<feature type="coiled-coil region" evidence="1">
    <location>
        <begin position="77"/>
        <end position="104"/>
    </location>
</feature>
<evidence type="ECO:0000313" key="3">
    <source>
        <dbReference type="Proteomes" id="UP000601171"/>
    </source>
</evidence>